<dbReference type="OrthoDB" id="6363363at2759"/>
<evidence type="ECO:0000256" key="2">
    <source>
        <dbReference type="ARBA" id="ARBA00004496"/>
    </source>
</evidence>
<evidence type="ECO:0000256" key="4">
    <source>
        <dbReference type="ARBA" id="ARBA00022574"/>
    </source>
</evidence>
<feature type="region of interest" description="Disordered" evidence="10">
    <location>
        <begin position="593"/>
        <end position="694"/>
    </location>
</feature>
<keyword evidence="11" id="KW-0675">Receptor</keyword>
<feature type="compositionally biased region" description="Low complexity" evidence="10">
    <location>
        <begin position="338"/>
        <end position="350"/>
    </location>
</feature>
<feature type="compositionally biased region" description="Low complexity" evidence="10">
    <location>
        <begin position="630"/>
        <end position="641"/>
    </location>
</feature>
<dbReference type="GO" id="GO:0000045">
    <property type="term" value="P:autophagosome assembly"/>
    <property type="evidence" value="ECO:0007669"/>
    <property type="project" value="TreeGrafter"/>
</dbReference>
<dbReference type="AlphaFoldDB" id="A0A4D9EX10"/>
<dbReference type="Gene3D" id="2.130.10.10">
    <property type="entry name" value="YVTN repeat-like/Quinoprotein amine dehydrogenase"/>
    <property type="match status" value="1"/>
</dbReference>
<dbReference type="GO" id="GO:0000423">
    <property type="term" value="P:mitophagy"/>
    <property type="evidence" value="ECO:0007669"/>
    <property type="project" value="TreeGrafter"/>
</dbReference>
<dbReference type="PROSITE" id="PS00678">
    <property type="entry name" value="WD_REPEATS_1"/>
    <property type="match status" value="1"/>
</dbReference>
<dbReference type="Pfam" id="PF00400">
    <property type="entry name" value="WD40"/>
    <property type="match status" value="1"/>
</dbReference>
<reference evidence="11 12" key="1">
    <citation type="submission" date="2019-04" db="EMBL/GenBank/DDBJ databases">
        <title>Draft genome of the big-headed turtle Platysternon megacephalum.</title>
        <authorList>
            <person name="Gong S."/>
        </authorList>
    </citation>
    <scope>NUCLEOTIDE SEQUENCE [LARGE SCALE GENOMIC DNA]</scope>
    <source>
        <strain evidence="11">DO16091913</strain>
        <tissue evidence="11">Muscle</tissue>
    </source>
</reference>
<evidence type="ECO:0000256" key="7">
    <source>
        <dbReference type="ARBA" id="ARBA00061691"/>
    </source>
</evidence>
<keyword evidence="12" id="KW-1185">Reference proteome</keyword>
<comment type="subunit">
    <text evidence="8">Component of the DCX(AMBRA1) E3 ubiquitin ligase complex.</text>
</comment>
<dbReference type="GO" id="GO:0007626">
    <property type="term" value="P:locomotory behavior"/>
    <property type="evidence" value="ECO:0007669"/>
    <property type="project" value="UniProtKB-ARBA"/>
</dbReference>
<evidence type="ECO:0000256" key="1">
    <source>
        <dbReference type="ARBA" id="ARBA00004123"/>
    </source>
</evidence>
<sequence>MKVVPEKNAVRILWGRERGTQALGAQRLLQELVEDKTRWMKWEGKKVELPDSPRSTFLLAFSPDRTLMASTHVNHNIYITEVKTGKCVHSLVGHRRTPWCVTFHPTIPGLIASGCLDGEVRIWDLHGGSESWFTDSNNAIASLAFHPTAQLLLIATANEIHFWDWSRREPFAVVKTASEMERVRLVRFDPLGHYLLTAIVNPSNQQSDEEVEIPVDSTDMPHYRQRSILQSQPVRRTPLLHNFLHMLSSRSSGIQVGEQNTVQDSATPSPPPPPPPPPPPLPPASENTRAAAYTRLRERVSYPTTECCQHLGMLCLCSRCSSARLPSSLFPHQENAPSTSSGATGTSFSSVQTEPYQAPEQASTTQQEQGLLNRPSAFSTVQSSTAGNTLRNLSLGPTRRSLSGPLSGHPSRYQSAREMASGLGGSDWTRTVLNMGSRSELEAMPPPRTSASSVSLLSVLRQQEGGSQSSVYTSATEGRGFLAPGAEADSSGSAGSSNPASIRNELQCDLRRFFLEYDRLQELDQGIGGEPSQSQQAQEMLNNNIEPDRPGPSHQQTPHSSENNSNLSRGHLNRCRACHNLLTFNNDTLRWERSTPSYPSGQVQSTFDGVPPSSSQAQPAERTEGRAPTSSRLQLGSSSNSQEERTVGVVFNQETGHWERVYSQSASSRPGNVSQEALSQEMPEESSEEDSLRR</sequence>
<dbReference type="STRING" id="55544.A0A4D9EX10"/>
<proteinExistence type="inferred from homology"/>
<evidence type="ECO:0000256" key="6">
    <source>
        <dbReference type="ARBA" id="ARBA00023242"/>
    </source>
</evidence>
<accession>A0A4D9EX10</accession>
<dbReference type="PROSITE" id="PS50294">
    <property type="entry name" value="WD_REPEATS_REGION"/>
    <property type="match status" value="1"/>
</dbReference>
<dbReference type="EMBL" id="QXTE01000006">
    <property type="protein sequence ID" value="TFK15176.1"/>
    <property type="molecule type" value="Genomic_DNA"/>
</dbReference>
<evidence type="ECO:0000256" key="10">
    <source>
        <dbReference type="SAM" id="MobiDB-lite"/>
    </source>
</evidence>
<comment type="caution">
    <text evidence="11">The sequence shown here is derived from an EMBL/GenBank/DDBJ whole genome shotgun (WGS) entry which is preliminary data.</text>
</comment>
<feature type="compositionally biased region" description="Polar residues" evidence="10">
    <location>
        <begin position="553"/>
        <end position="568"/>
    </location>
</feature>
<evidence type="ECO:0000256" key="3">
    <source>
        <dbReference type="ARBA" id="ARBA00022490"/>
    </source>
</evidence>
<feature type="repeat" description="WD" evidence="9">
    <location>
        <begin position="91"/>
        <end position="125"/>
    </location>
</feature>
<dbReference type="GO" id="GO:0043009">
    <property type="term" value="P:chordate embryonic development"/>
    <property type="evidence" value="ECO:0007669"/>
    <property type="project" value="UniProtKB-ARBA"/>
</dbReference>
<feature type="compositionally biased region" description="Polar residues" evidence="10">
    <location>
        <begin position="662"/>
        <end position="678"/>
    </location>
</feature>
<comment type="subcellular location">
    <subcellularLocation>
        <location evidence="2">Cytoplasm</location>
    </subcellularLocation>
    <subcellularLocation>
        <location evidence="1">Nucleus</location>
    </subcellularLocation>
</comment>
<keyword evidence="3" id="KW-0963">Cytoplasm</keyword>
<evidence type="ECO:0000256" key="5">
    <source>
        <dbReference type="ARBA" id="ARBA00022737"/>
    </source>
</evidence>
<evidence type="ECO:0000256" key="8">
    <source>
        <dbReference type="ARBA" id="ARBA00062236"/>
    </source>
</evidence>
<keyword evidence="4 9" id="KW-0853">WD repeat</keyword>
<dbReference type="GO" id="GO:1990756">
    <property type="term" value="F:ubiquitin-like ligase-substrate adaptor activity"/>
    <property type="evidence" value="ECO:0007669"/>
    <property type="project" value="TreeGrafter"/>
</dbReference>
<dbReference type="PROSITE" id="PS50082">
    <property type="entry name" value="WD_REPEATS_2"/>
    <property type="match status" value="1"/>
</dbReference>
<protein>
    <submittedName>
        <fullName evidence="11">Platelet-derived growth factor receptor alpha</fullName>
    </submittedName>
</protein>
<feature type="compositionally biased region" description="Polar residues" evidence="10">
    <location>
        <begin position="351"/>
        <end position="392"/>
    </location>
</feature>
<dbReference type="Proteomes" id="UP000297703">
    <property type="component" value="Unassembled WGS sequence"/>
</dbReference>
<keyword evidence="5" id="KW-0677">Repeat</keyword>
<feature type="compositionally biased region" description="Acidic residues" evidence="10">
    <location>
        <begin position="682"/>
        <end position="694"/>
    </location>
</feature>
<feature type="compositionally biased region" description="Pro residues" evidence="10">
    <location>
        <begin position="268"/>
        <end position="283"/>
    </location>
</feature>
<dbReference type="GO" id="GO:0080008">
    <property type="term" value="C:Cul4-RING E3 ubiquitin ligase complex"/>
    <property type="evidence" value="ECO:0007669"/>
    <property type="project" value="TreeGrafter"/>
</dbReference>
<dbReference type="FunFam" id="2.130.10.10:FF:000361">
    <property type="entry name" value="Activating molecule in beclin-1-regulated autophagy"/>
    <property type="match status" value="1"/>
</dbReference>
<dbReference type="GO" id="GO:0008406">
    <property type="term" value="P:gonad development"/>
    <property type="evidence" value="ECO:0007669"/>
    <property type="project" value="UniProtKB-ARBA"/>
</dbReference>
<feature type="region of interest" description="Disordered" evidence="10">
    <location>
        <begin position="482"/>
        <end position="501"/>
    </location>
</feature>
<evidence type="ECO:0000313" key="11">
    <source>
        <dbReference type="EMBL" id="TFK15176.1"/>
    </source>
</evidence>
<dbReference type="GO" id="GO:0005634">
    <property type="term" value="C:nucleus"/>
    <property type="evidence" value="ECO:0007669"/>
    <property type="project" value="UniProtKB-SubCell"/>
</dbReference>
<dbReference type="InterPro" id="IPR001680">
    <property type="entry name" value="WD40_rpt"/>
</dbReference>
<dbReference type="GO" id="GO:0048741">
    <property type="term" value="P:skeletal muscle fiber development"/>
    <property type="evidence" value="ECO:0007669"/>
    <property type="project" value="UniProtKB-ARBA"/>
</dbReference>
<dbReference type="InterPro" id="IPR019775">
    <property type="entry name" value="WD40_repeat_CS"/>
</dbReference>
<dbReference type="InterPro" id="IPR036322">
    <property type="entry name" value="WD40_repeat_dom_sf"/>
</dbReference>
<name>A0A4D9EX10_9SAUR</name>
<feature type="compositionally biased region" description="Polar residues" evidence="10">
    <location>
        <begin position="593"/>
        <end position="618"/>
    </location>
</feature>
<dbReference type="GO" id="GO:0005737">
    <property type="term" value="C:cytoplasm"/>
    <property type="evidence" value="ECO:0007669"/>
    <property type="project" value="UniProtKB-SubCell"/>
</dbReference>
<reference evidence="11 12" key="2">
    <citation type="submission" date="2019-04" db="EMBL/GenBank/DDBJ databases">
        <title>The genome sequence of big-headed turtle.</title>
        <authorList>
            <person name="Gong S."/>
        </authorList>
    </citation>
    <scope>NUCLEOTIDE SEQUENCE [LARGE SCALE GENOMIC DNA]</scope>
    <source>
        <strain evidence="11">DO16091913</strain>
        <tissue evidence="11">Muscle</tissue>
    </source>
</reference>
<comment type="similarity">
    <text evidence="7">Belongs to the WD repeat AMBRA1 family.</text>
</comment>
<dbReference type="SUPFAM" id="SSF50978">
    <property type="entry name" value="WD40 repeat-like"/>
    <property type="match status" value="1"/>
</dbReference>
<dbReference type="InterPro" id="IPR052596">
    <property type="entry name" value="AMBRA1_autophagy"/>
</dbReference>
<dbReference type="PANTHER" id="PTHR22874:SF1">
    <property type="entry name" value="ACTIVATING MOLECULE IN BECN1-REGULATED AUTOPHAGY PROTEIN 1"/>
    <property type="match status" value="1"/>
</dbReference>
<organism evidence="11 12">
    <name type="scientific">Platysternon megacephalum</name>
    <name type="common">big-headed turtle</name>
    <dbReference type="NCBI Taxonomy" id="55544"/>
    <lineage>
        <taxon>Eukaryota</taxon>
        <taxon>Metazoa</taxon>
        <taxon>Chordata</taxon>
        <taxon>Craniata</taxon>
        <taxon>Vertebrata</taxon>
        <taxon>Euteleostomi</taxon>
        <taxon>Archelosauria</taxon>
        <taxon>Testudinata</taxon>
        <taxon>Testudines</taxon>
        <taxon>Cryptodira</taxon>
        <taxon>Durocryptodira</taxon>
        <taxon>Testudinoidea</taxon>
        <taxon>Platysternidae</taxon>
        <taxon>Platysternon</taxon>
    </lineage>
</organism>
<evidence type="ECO:0000256" key="9">
    <source>
        <dbReference type="PROSITE-ProRule" id="PRU00221"/>
    </source>
</evidence>
<feature type="region of interest" description="Disordered" evidence="10">
    <location>
        <begin position="331"/>
        <end position="430"/>
    </location>
</feature>
<feature type="region of interest" description="Disordered" evidence="10">
    <location>
        <begin position="543"/>
        <end position="568"/>
    </location>
</feature>
<gene>
    <name evidence="11" type="ORF">DR999_PMT01469</name>
</gene>
<feature type="compositionally biased region" description="Polar residues" evidence="10">
    <location>
        <begin position="256"/>
        <end position="267"/>
    </location>
</feature>
<dbReference type="InterPro" id="IPR015943">
    <property type="entry name" value="WD40/YVTN_repeat-like_dom_sf"/>
</dbReference>
<dbReference type="SMART" id="SM00320">
    <property type="entry name" value="WD40"/>
    <property type="match status" value="3"/>
</dbReference>
<dbReference type="SUPFAM" id="SSF101447">
    <property type="entry name" value="Formin homology 2 domain (FH2 domain)"/>
    <property type="match status" value="1"/>
</dbReference>
<feature type="region of interest" description="Disordered" evidence="10">
    <location>
        <begin position="256"/>
        <end position="286"/>
    </location>
</feature>
<keyword evidence="6" id="KW-0539">Nucleus</keyword>
<evidence type="ECO:0000313" key="12">
    <source>
        <dbReference type="Proteomes" id="UP000297703"/>
    </source>
</evidence>
<feature type="compositionally biased region" description="Low complexity" evidence="10">
    <location>
        <begin position="483"/>
        <end position="501"/>
    </location>
</feature>
<dbReference type="PANTHER" id="PTHR22874">
    <property type="entry name" value="ACTIVATING MOLECULE IN BECN1-REGULATED AUTOPHAGY PROTEIN 1"/>
    <property type="match status" value="1"/>
</dbReference>